<evidence type="ECO:0000313" key="1">
    <source>
        <dbReference type="EMBL" id="PON86255.1"/>
    </source>
</evidence>
<sequence length="40" mass="4460">TCRCDLRLLPRQTTAQKLYGAVILSAQFRVKPGSDLKKSP</sequence>
<accession>A0A2P5EL74</accession>
<dbReference type="AlphaFoldDB" id="A0A2P5EL74"/>
<dbReference type="Proteomes" id="UP000237000">
    <property type="component" value="Unassembled WGS sequence"/>
</dbReference>
<organism evidence="1 2">
    <name type="scientific">Trema orientale</name>
    <name type="common">Charcoal tree</name>
    <name type="synonym">Celtis orientalis</name>
    <dbReference type="NCBI Taxonomy" id="63057"/>
    <lineage>
        <taxon>Eukaryota</taxon>
        <taxon>Viridiplantae</taxon>
        <taxon>Streptophyta</taxon>
        <taxon>Embryophyta</taxon>
        <taxon>Tracheophyta</taxon>
        <taxon>Spermatophyta</taxon>
        <taxon>Magnoliopsida</taxon>
        <taxon>eudicotyledons</taxon>
        <taxon>Gunneridae</taxon>
        <taxon>Pentapetalae</taxon>
        <taxon>rosids</taxon>
        <taxon>fabids</taxon>
        <taxon>Rosales</taxon>
        <taxon>Cannabaceae</taxon>
        <taxon>Trema</taxon>
    </lineage>
</organism>
<gene>
    <name evidence="1" type="ORF">TorRG33x02_179740</name>
</gene>
<keyword evidence="2" id="KW-1185">Reference proteome</keyword>
<dbReference type="EMBL" id="JXTC01000135">
    <property type="protein sequence ID" value="PON86255.1"/>
    <property type="molecule type" value="Genomic_DNA"/>
</dbReference>
<feature type="non-terminal residue" evidence="1">
    <location>
        <position position="1"/>
    </location>
</feature>
<reference evidence="2" key="1">
    <citation type="submission" date="2016-06" db="EMBL/GenBank/DDBJ databases">
        <title>Parallel loss of symbiosis genes in relatives of nitrogen-fixing non-legume Parasponia.</title>
        <authorList>
            <person name="Van Velzen R."/>
            <person name="Holmer R."/>
            <person name="Bu F."/>
            <person name="Rutten L."/>
            <person name="Van Zeijl A."/>
            <person name="Liu W."/>
            <person name="Santuari L."/>
            <person name="Cao Q."/>
            <person name="Sharma T."/>
            <person name="Shen D."/>
            <person name="Roswanjaya Y."/>
            <person name="Wardhani T."/>
            <person name="Kalhor M.S."/>
            <person name="Jansen J."/>
            <person name="Van den Hoogen J."/>
            <person name="Gungor B."/>
            <person name="Hartog M."/>
            <person name="Hontelez J."/>
            <person name="Verver J."/>
            <person name="Yang W.-C."/>
            <person name="Schijlen E."/>
            <person name="Repin R."/>
            <person name="Schilthuizen M."/>
            <person name="Schranz E."/>
            <person name="Heidstra R."/>
            <person name="Miyata K."/>
            <person name="Fedorova E."/>
            <person name="Kohlen W."/>
            <person name="Bisseling T."/>
            <person name="Smit S."/>
            <person name="Geurts R."/>
        </authorList>
    </citation>
    <scope>NUCLEOTIDE SEQUENCE [LARGE SCALE GENOMIC DNA]</scope>
    <source>
        <strain evidence="2">cv. RG33-2</strain>
    </source>
</reference>
<comment type="caution">
    <text evidence="1">The sequence shown here is derived from an EMBL/GenBank/DDBJ whole genome shotgun (WGS) entry which is preliminary data.</text>
</comment>
<name>A0A2P5EL74_TREOI</name>
<protein>
    <submittedName>
        <fullName evidence="1">Uncharacterized protein</fullName>
    </submittedName>
</protein>
<dbReference type="InParanoid" id="A0A2P5EL74"/>
<evidence type="ECO:0000313" key="2">
    <source>
        <dbReference type="Proteomes" id="UP000237000"/>
    </source>
</evidence>
<proteinExistence type="predicted"/>